<dbReference type="Gene3D" id="2.30.42.10">
    <property type="match status" value="1"/>
</dbReference>
<keyword evidence="8 9" id="KW-0472">Membrane</keyword>
<dbReference type="Proteomes" id="UP000295367">
    <property type="component" value="Unassembled WGS sequence"/>
</dbReference>
<proteinExistence type="predicted"/>
<evidence type="ECO:0000256" key="1">
    <source>
        <dbReference type="ARBA" id="ARBA00004533"/>
    </source>
</evidence>
<feature type="domain" description="PDZ" evidence="10">
    <location>
        <begin position="183"/>
        <end position="244"/>
    </location>
</feature>
<dbReference type="InterPro" id="IPR041489">
    <property type="entry name" value="PDZ_6"/>
</dbReference>
<dbReference type="InterPro" id="IPR036034">
    <property type="entry name" value="PDZ_sf"/>
</dbReference>
<evidence type="ECO:0000256" key="4">
    <source>
        <dbReference type="ARBA" id="ARBA00022519"/>
    </source>
</evidence>
<comment type="subcellular location">
    <subcellularLocation>
        <location evidence="1">Cell inner membrane</location>
    </subcellularLocation>
</comment>
<keyword evidence="7 9" id="KW-1133">Transmembrane helix</keyword>
<dbReference type="EMBL" id="SMCO01000015">
    <property type="protein sequence ID" value="TCV83405.1"/>
    <property type="molecule type" value="Genomic_DNA"/>
</dbReference>
<evidence type="ECO:0000256" key="9">
    <source>
        <dbReference type="SAM" id="Phobius"/>
    </source>
</evidence>
<dbReference type="Pfam" id="PF11356">
    <property type="entry name" value="T2SSC"/>
    <property type="match status" value="1"/>
</dbReference>
<name>A0A4R3XUN2_9PROT</name>
<evidence type="ECO:0000313" key="12">
    <source>
        <dbReference type="Proteomes" id="UP000295367"/>
    </source>
</evidence>
<evidence type="ECO:0000256" key="5">
    <source>
        <dbReference type="ARBA" id="ARBA00022692"/>
    </source>
</evidence>
<dbReference type="GO" id="GO:0005886">
    <property type="term" value="C:plasma membrane"/>
    <property type="evidence" value="ECO:0007669"/>
    <property type="project" value="UniProtKB-SubCell"/>
</dbReference>
<dbReference type="SUPFAM" id="SSF50156">
    <property type="entry name" value="PDZ domain-like"/>
    <property type="match status" value="1"/>
</dbReference>
<dbReference type="AlphaFoldDB" id="A0A4R3XUN2"/>
<evidence type="ECO:0000259" key="10">
    <source>
        <dbReference type="PROSITE" id="PS50106"/>
    </source>
</evidence>
<evidence type="ECO:0000256" key="7">
    <source>
        <dbReference type="ARBA" id="ARBA00022989"/>
    </source>
</evidence>
<accession>A0A4R3XUN2</accession>
<feature type="transmembrane region" description="Helical" evidence="9">
    <location>
        <begin position="20"/>
        <end position="43"/>
    </location>
</feature>
<comment type="caution">
    <text evidence="11">The sequence shown here is derived from an EMBL/GenBank/DDBJ whole genome shotgun (WGS) entry which is preliminary data.</text>
</comment>
<dbReference type="InterPro" id="IPR001478">
    <property type="entry name" value="PDZ"/>
</dbReference>
<organism evidence="11 12">
    <name type="scientific">Sulfurirhabdus autotrophica</name>
    <dbReference type="NCBI Taxonomy" id="1706046"/>
    <lineage>
        <taxon>Bacteria</taxon>
        <taxon>Pseudomonadati</taxon>
        <taxon>Pseudomonadota</taxon>
        <taxon>Betaproteobacteria</taxon>
        <taxon>Nitrosomonadales</taxon>
        <taxon>Sulfuricellaceae</taxon>
        <taxon>Sulfurirhabdus</taxon>
    </lineage>
</organism>
<keyword evidence="2" id="KW-0813">Transport</keyword>
<dbReference type="SMART" id="SM00228">
    <property type="entry name" value="PDZ"/>
    <property type="match status" value="1"/>
</dbReference>
<sequence length="279" mass="30587">MSGMQDLNILFRNYFQARGVLLLSGGLVVLLCWFLAQWTWLVITPKTHGVSFEKLIFSAQDSVNVIISSQLYGGVGYSHADGTLTLSNYKLHGVYSANDSQLAFAIIAVDGKPDQPFLVGDEISQSSFLNAVYPDYVEIRRQGKLERLDLDIKFLSQSVDAADATEFNLNVRSEGAGNFSFSRKELTKALQNPKQLKVLGNLAKPPHGSGIAVNTAPKGSLAQKLGLQQGDLILAVNGQVASNMGIINQLYQQLNEIGQVKLQCLRNGQTLYMNYTVQQ</sequence>
<keyword evidence="5 9" id="KW-0812">Transmembrane</keyword>
<evidence type="ECO:0000256" key="6">
    <source>
        <dbReference type="ARBA" id="ARBA00022927"/>
    </source>
</evidence>
<evidence type="ECO:0000313" key="11">
    <source>
        <dbReference type="EMBL" id="TCV83405.1"/>
    </source>
</evidence>
<dbReference type="GO" id="GO:0015031">
    <property type="term" value="P:protein transport"/>
    <property type="evidence" value="ECO:0007669"/>
    <property type="project" value="UniProtKB-KW"/>
</dbReference>
<evidence type="ECO:0000256" key="8">
    <source>
        <dbReference type="ARBA" id="ARBA00023136"/>
    </source>
</evidence>
<evidence type="ECO:0000256" key="2">
    <source>
        <dbReference type="ARBA" id="ARBA00022448"/>
    </source>
</evidence>
<keyword evidence="4" id="KW-0997">Cell inner membrane</keyword>
<dbReference type="OrthoDB" id="6997042at2"/>
<dbReference type="Gene3D" id="2.30.30.830">
    <property type="match status" value="1"/>
</dbReference>
<keyword evidence="3" id="KW-1003">Cell membrane</keyword>
<keyword evidence="12" id="KW-1185">Reference proteome</keyword>
<dbReference type="InterPro" id="IPR024961">
    <property type="entry name" value="T2SS_GspC_N"/>
</dbReference>
<dbReference type="PROSITE" id="PS50106">
    <property type="entry name" value="PDZ"/>
    <property type="match status" value="1"/>
</dbReference>
<dbReference type="Pfam" id="PF17820">
    <property type="entry name" value="PDZ_6"/>
    <property type="match status" value="1"/>
</dbReference>
<evidence type="ECO:0000256" key="3">
    <source>
        <dbReference type="ARBA" id="ARBA00022475"/>
    </source>
</evidence>
<dbReference type="RefSeq" id="WP_124947195.1">
    <property type="nucleotide sequence ID" value="NZ_BHVT01000069.1"/>
</dbReference>
<reference evidence="11 12" key="1">
    <citation type="submission" date="2019-03" db="EMBL/GenBank/DDBJ databases">
        <title>Genomic Encyclopedia of Type Strains, Phase IV (KMG-IV): sequencing the most valuable type-strain genomes for metagenomic binning, comparative biology and taxonomic classification.</title>
        <authorList>
            <person name="Goeker M."/>
        </authorList>
    </citation>
    <scope>NUCLEOTIDE SEQUENCE [LARGE SCALE GENOMIC DNA]</scope>
    <source>
        <strain evidence="11 12">DSM 100309</strain>
    </source>
</reference>
<gene>
    <name evidence="11" type="ORF">EDC63_11530</name>
</gene>
<protein>
    <submittedName>
        <fullName evidence="11">Type II secretion system protein C (GspC)</fullName>
    </submittedName>
</protein>
<keyword evidence="6" id="KW-0653">Protein transport</keyword>